<feature type="transmembrane region" description="Helical" evidence="1">
    <location>
        <begin position="12"/>
        <end position="32"/>
    </location>
</feature>
<dbReference type="GO" id="GO:0009190">
    <property type="term" value="P:cyclic nucleotide biosynthetic process"/>
    <property type="evidence" value="ECO:0007669"/>
    <property type="project" value="InterPro"/>
</dbReference>
<dbReference type="Proteomes" id="UP000886335">
    <property type="component" value="Unassembled WGS sequence"/>
</dbReference>
<feature type="transmembrane region" description="Helical" evidence="1">
    <location>
        <begin position="52"/>
        <end position="74"/>
    </location>
</feature>
<dbReference type="PROSITE" id="PS50125">
    <property type="entry name" value="GUANYLATE_CYCLASE_2"/>
    <property type="match status" value="1"/>
</dbReference>
<dbReference type="AlphaFoldDB" id="A0A831SRD2"/>
<keyword evidence="1" id="KW-0472">Membrane</keyword>
<dbReference type="EMBL" id="DSBW01000144">
    <property type="protein sequence ID" value="HED31334.1"/>
    <property type="molecule type" value="Genomic_DNA"/>
</dbReference>
<feature type="transmembrane region" description="Helical" evidence="1">
    <location>
        <begin position="83"/>
        <end position="108"/>
    </location>
</feature>
<dbReference type="Pfam" id="PF00211">
    <property type="entry name" value="Guanylate_cyc"/>
    <property type="match status" value="1"/>
</dbReference>
<dbReference type="GO" id="GO:0004016">
    <property type="term" value="F:adenylate cyclase activity"/>
    <property type="evidence" value="ECO:0007669"/>
    <property type="project" value="UniProtKB-ARBA"/>
</dbReference>
<keyword evidence="1" id="KW-0812">Transmembrane</keyword>
<comment type="caution">
    <text evidence="3">The sequence shown here is derived from an EMBL/GenBank/DDBJ whole genome shotgun (WGS) entry which is preliminary data.</text>
</comment>
<protein>
    <submittedName>
        <fullName evidence="3">Adenylate/guanylate cyclase domain-containing protein</fullName>
    </submittedName>
</protein>
<dbReference type="PANTHER" id="PTHR43081:SF1">
    <property type="entry name" value="ADENYLATE CYCLASE, TERMINAL-DIFFERENTIATION SPECIFIC"/>
    <property type="match status" value="1"/>
</dbReference>
<dbReference type="CDD" id="cd07302">
    <property type="entry name" value="CHD"/>
    <property type="match status" value="1"/>
</dbReference>
<accession>A0A831SRD2</accession>
<name>A0A831SRD2_PROAE</name>
<dbReference type="Gene3D" id="3.30.70.1230">
    <property type="entry name" value="Nucleotide cyclase"/>
    <property type="match status" value="1"/>
</dbReference>
<evidence type="ECO:0000313" key="3">
    <source>
        <dbReference type="EMBL" id="HED31334.1"/>
    </source>
</evidence>
<sequence>MLGFRQKAHRALKYIAWIVAGYVLAFYIYMVFFLTVCHATQINCMYPGAVAVIRFTLIGMTVGGMVAVTDVLFLSRMLREMNFLLTIVSATLVNVLLSVAGLLLFVVIEDLLVLQYWPGSFSFESRLRIFFSGEFILLLAYLPVVSTVVTFIGLLIQRIGEKNFWNAIKGTYHVPHEEERVFMFLDLYGSTGIAERIGHRKYHDMLHDVFNDISGPVSTYQGEVYQYVGDSVVITWSIEQGTRQMNCLRCYFDIASSLSAAASYYRKEYDVTPHFKAGLHAGKVTAGEVGVEKREVVFHGDTVNTAARIEDECSELGEDLLLSEDLLFRFPVKLLKLFTISYKGSIRLKGRQALISLYSIRGEAASQRVNA</sequence>
<reference evidence="3" key="1">
    <citation type="journal article" date="2020" name="mSystems">
        <title>Genome- and Community-Level Interaction Insights into Carbon Utilization and Element Cycling Functions of Hydrothermarchaeota in Hydrothermal Sediment.</title>
        <authorList>
            <person name="Zhou Z."/>
            <person name="Liu Y."/>
            <person name="Xu W."/>
            <person name="Pan J."/>
            <person name="Luo Z.H."/>
            <person name="Li M."/>
        </authorList>
    </citation>
    <scope>NUCLEOTIDE SEQUENCE [LARGE SCALE GENOMIC DNA]</scope>
    <source>
        <strain evidence="3">SpSt-1181</strain>
    </source>
</reference>
<organism evidence="3">
    <name type="scientific">Prosthecochloris aestuarii</name>
    <dbReference type="NCBI Taxonomy" id="1102"/>
    <lineage>
        <taxon>Bacteria</taxon>
        <taxon>Pseudomonadati</taxon>
        <taxon>Chlorobiota</taxon>
        <taxon>Chlorobiia</taxon>
        <taxon>Chlorobiales</taxon>
        <taxon>Chlorobiaceae</taxon>
        <taxon>Prosthecochloris</taxon>
    </lineage>
</organism>
<gene>
    <name evidence="3" type="ORF">ENN50_06595</name>
</gene>
<dbReference type="SUPFAM" id="SSF55073">
    <property type="entry name" value="Nucleotide cyclase"/>
    <property type="match status" value="1"/>
</dbReference>
<dbReference type="InterPro" id="IPR001054">
    <property type="entry name" value="A/G_cyclase"/>
</dbReference>
<feature type="transmembrane region" description="Helical" evidence="1">
    <location>
        <begin position="128"/>
        <end position="156"/>
    </location>
</feature>
<evidence type="ECO:0000259" key="2">
    <source>
        <dbReference type="PROSITE" id="PS50125"/>
    </source>
</evidence>
<keyword evidence="1" id="KW-1133">Transmembrane helix</keyword>
<dbReference type="PANTHER" id="PTHR43081">
    <property type="entry name" value="ADENYLATE CYCLASE, TERMINAL-DIFFERENTIATION SPECIFIC-RELATED"/>
    <property type="match status" value="1"/>
</dbReference>
<feature type="domain" description="Guanylate cyclase" evidence="2">
    <location>
        <begin position="181"/>
        <end position="310"/>
    </location>
</feature>
<dbReference type="InterPro" id="IPR050697">
    <property type="entry name" value="Adenylyl/Guanylyl_Cyclase_3/4"/>
</dbReference>
<dbReference type="InterPro" id="IPR029787">
    <property type="entry name" value="Nucleotide_cyclase"/>
</dbReference>
<evidence type="ECO:0000256" key="1">
    <source>
        <dbReference type="SAM" id="Phobius"/>
    </source>
</evidence>
<proteinExistence type="predicted"/>
<dbReference type="GO" id="GO:0035556">
    <property type="term" value="P:intracellular signal transduction"/>
    <property type="evidence" value="ECO:0007669"/>
    <property type="project" value="InterPro"/>
</dbReference>